<evidence type="ECO:0000256" key="5">
    <source>
        <dbReference type="ARBA" id="ARBA00022490"/>
    </source>
</evidence>
<evidence type="ECO:0000256" key="4">
    <source>
        <dbReference type="ARBA" id="ARBA00020594"/>
    </source>
</evidence>
<name>A0A078B725_STYLE</name>
<keyword evidence="6" id="KW-0489">Methyltransferase</keyword>
<dbReference type="Pfam" id="PF10294">
    <property type="entry name" value="Methyltransf_16"/>
    <property type="match status" value="1"/>
</dbReference>
<dbReference type="InParanoid" id="A0A078B725"/>
<dbReference type="GO" id="GO:0005737">
    <property type="term" value="C:cytoplasm"/>
    <property type="evidence" value="ECO:0007669"/>
    <property type="project" value="UniProtKB-SubCell"/>
</dbReference>
<dbReference type="Proteomes" id="UP000039865">
    <property type="component" value="Unassembled WGS sequence"/>
</dbReference>
<protein>
    <recommendedName>
        <fullName evidence="4">Calmodulin-lysine N-methyltransferase</fullName>
        <ecNumber evidence="3">2.1.1.60</ecNumber>
    </recommendedName>
</protein>
<dbReference type="GO" id="GO:0032259">
    <property type="term" value="P:methylation"/>
    <property type="evidence" value="ECO:0007669"/>
    <property type="project" value="UniProtKB-KW"/>
</dbReference>
<reference evidence="9 10" key="1">
    <citation type="submission" date="2014-06" db="EMBL/GenBank/DDBJ databases">
        <authorList>
            <person name="Swart Estienne"/>
        </authorList>
    </citation>
    <scope>NUCLEOTIDE SEQUENCE [LARGE SCALE GENOMIC DNA]</scope>
    <source>
        <strain evidence="9 10">130c</strain>
    </source>
</reference>
<accession>A0A078B725</accession>
<evidence type="ECO:0000313" key="9">
    <source>
        <dbReference type="EMBL" id="CDW90320.1"/>
    </source>
</evidence>
<evidence type="ECO:0000256" key="1">
    <source>
        <dbReference type="ARBA" id="ARBA00004123"/>
    </source>
</evidence>
<keyword evidence="10" id="KW-1185">Reference proteome</keyword>
<dbReference type="OrthoDB" id="413520at2759"/>
<comment type="subcellular location">
    <subcellularLocation>
        <location evidence="2">Cytoplasm</location>
    </subcellularLocation>
    <subcellularLocation>
        <location evidence="1">Nucleus</location>
    </subcellularLocation>
</comment>
<dbReference type="PANTHER" id="PTHR13539">
    <property type="entry name" value="CALMODULIN-LYSINE N-METHYLTRANSFERASE"/>
    <property type="match status" value="1"/>
</dbReference>
<dbReference type="GO" id="GO:0018025">
    <property type="term" value="F:calmodulin-lysine N-methyltransferase activity"/>
    <property type="evidence" value="ECO:0007669"/>
    <property type="project" value="UniProtKB-EC"/>
</dbReference>
<dbReference type="EC" id="2.1.1.60" evidence="3"/>
<dbReference type="EMBL" id="CCKQ01018363">
    <property type="protein sequence ID" value="CDW90320.1"/>
    <property type="molecule type" value="Genomic_DNA"/>
</dbReference>
<dbReference type="InterPro" id="IPR025800">
    <property type="entry name" value="CaM-Lys-N-MeTrfase"/>
</dbReference>
<dbReference type="SUPFAM" id="SSF53335">
    <property type="entry name" value="S-adenosyl-L-methionine-dependent methyltransferases"/>
    <property type="match status" value="1"/>
</dbReference>
<organism evidence="9 10">
    <name type="scientific">Stylonychia lemnae</name>
    <name type="common">Ciliate</name>
    <dbReference type="NCBI Taxonomy" id="5949"/>
    <lineage>
        <taxon>Eukaryota</taxon>
        <taxon>Sar</taxon>
        <taxon>Alveolata</taxon>
        <taxon>Ciliophora</taxon>
        <taxon>Intramacronucleata</taxon>
        <taxon>Spirotrichea</taxon>
        <taxon>Stichotrichia</taxon>
        <taxon>Sporadotrichida</taxon>
        <taxon>Oxytrichidae</taxon>
        <taxon>Stylonychinae</taxon>
        <taxon>Stylonychia</taxon>
    </lineage>
</organism>
<dbReference type="PANTHER" id="PTHR13539:SF3">
    <property type="entry name" value="CALMODULIN-LYSINE N-METHYLTRANSFERASE"/>
    <property type="match status" value="1"/>
</dbReference>
<evidence type="ECO:0000256" key="2">
    <source>
        <dbReference type="ARBA" id="ARBA00004496"/>
    </source>
</evidence>
<evidence type="ECO:0000313" key="10">
    <source>
        <dbReference type="Proteomes" id="UP000039865"/>
    </source>
</evidence>
<evidence type="ECO:0000256" key="6">
    <source>
        <dbReference type="ARBA" id="ARBA00022603"/>
    </source>
</evidence>
<sequence>MEQQESKKIRIKNALGKFKQILLNKKVDISDLNKDHLDIDGLFEKTLENHILSYKISEDLPLLEFEQPIQEITLDELVNSMGNAVDNTGNVRVWPSEEILAYYIYINEDLRKSVLSQKRVLELGAGQSGLIGFMIGQLSIDNSDINIHITDGNSKCVQNIFELLWTIDESEIPLHDTYDYIFISDCLFFQDYHDALISTLKRLVNPIDGKIIIMAPKRGTTMQRFIDKAQNDFNIEIDHCPQLQELMLSKLQKQFEEKSKDHDDMTPHLITLNLKKTI</sequence>
<dbReference type="AlphaFoldDB" id="A0A078B725"/>
<evidence type="ECO:0000256" key="7">
    <source>
        <dbReference type="ARBA" id="ARBA00022679"/>
    </source>
</evidence>
<proteinExistence type="predicted"/>
<dbReference type="GO" id="GO:0005634">
    <property type="term" value="C:nucleus"/>
    <property type="evidence" value="ECO:0007669"/>
    <property type="project" value="UniProtKB-SubCell"/>
</dbReference>
<keyword evidence="5" id="KW-0963">Cytoplasm</keyword>
<evidence type="ECO:0000256" key="8">
    <source>
        <dbReference type="ARBA" id="ARBA00023242"/>
    </source>
</evidence>
<dbReference type="InterPro" id="IPR019410">
    <property type="entry name" value="Methyltransf_16"/>
</dbReference>
<dbReference type="Gene3D" id="3.40.50.150">
    <property type="entry name" value="Vaccinia Virus protein VP39"/>
    <property type="match status" value="1"/>
</dbReference>
<gene>
    <name evidence="9" type="primary">Contig11536.g12341</name>
    <name evidence="9" type="ORF">STYLEM_19462</name>
</gene>
<dbReference type="OMA" id="CFFFENY"/>
<keyword evidence="8" id="KW-0539">Nucleus</keyword>
<keyword evidence="7" id="KW-0808">Transferase</keyword>
<dbReference type="InterPro" id="IPR029063">
    <property type="entry name" value="SAM-dependent_MTases_sf"/>
</dbReference>
<evidence type="ECO:0000256" key="3">
    <source>
        <dbReference type="ARBA" id="ARBA00011914"/>
    </source>
</evidence>